<evidence type="ECO:0000256" key="6">
    <source>
        <dbReference type="SAM" id="Coils"/>
    </source>
</evidence>
<reference evidence="10" key="1">
    <citation type="submission" date="2014-11" db="EMBL/GenBank/DDBJ databases">
        <title>Molecular phylogeny of cliff fern family Woodsiaceae with morphological implications.</title>
        <authorList>
            <person name="Shao Y.-Z."/>
            <person name="Wei R."/>
            <person name="Zhang X.-C."/>
        </authorList>
    </citation>
    <scope>NUCLEOTIDE SEQUENCE</scope>
</reference>
<dbReference type="Pfam" id="PF05739">
    <property type="entry name" value="SNARE"/>
    <property type="match status" value="1"/>
</dbReference>
<dbReference type="Gene3D" id="1.20.58.70">
    <property type="match status" value="1"/>
</dbReference>
<dbReference type="AlphaFoldDB" id="A0A0K6S876"/>
<proteinExistence type="inferred from homology"/>
<evidence type="ECO:0000256" key="8">
    <source>
        <dbReference type="SAM" id="Phobius"/>
    </source>
</evidence>
<dbReference type="GO" id="GO:0005886">
    <property type="term" value="C:plasma membrane"/>
    <property type="evidence" value="ECO:0007669"/>
    <property type="project" value="TreeGrafter"/>
</dbReference>
<dbReference type="GO" id="GO:0006906">
    <property type="term" value="P:vesicle fusion"/>
    <property type="evidence" value="ECO:0007669"/>
    <property type="project" value="TreeGrafter"/>
</dbReference>
<dbReference type="VEuPathDB" id="CryptoDB:Cvel_24614"/>
<keyword evidence="5 8" id="KW-0472">Membrane</keyword>
<dbReference type="SMART" id="SM00397">
    <property type="entry name" value="t_SNARE"/>
    <property type="match status" value="1"/>
</dbReference>
<comment type="subcellular location">
    <subcellularLocation>
        <location evidence="1">Membrane</location>
        <topology evidence="1">Single-pass type IV membrane protein</topology>
    </subcellularLocation>
</comment>
<evidence type="ECO:0000256" key="2">
    <source>
        <dbReference type="ARBA" id="ARBA00009063"/>
    </source>
</evidence>
<feature type="coiled-coil region" evidence="6">
    <location>
        <begin position="215"/>
        <end position="280"/>
    </location>
</feature>
<dbReference type="SUPFAM" id="SSF47661">
    <property type="entry name" value="t-snare proteins"/>
    <property type="match status" value="1"/>
</dbReference>
<dbReference type="GO" id="GO:0048278">
    <property type="term" value="P:vesicle docking"/>
    <property type="evidence" value="ECO:0007669"/>
    <property type="project" value="TreeGrafter"/>
</dbReference>
<dbReference type="PhylomeDB" id="A0A0K6S876"/>
<keyword evidence="3 8" id="KW-0812">Transmembrane</keyword>
<dbReference type="InterPro" id="IPR045242">
    <property type="entry name" value="Syntaxin"/>
</dbReference>
<feature type="transmembrane region" description="Helical" evidence="8">
    <location>
        <begin position="295"/>
        <end position="314"/>
    </location>
</feature>
<dbReference type="InterPro" id="IPR000727">
    <property type="entry name" value="T_SNARE_dom"/>
</dbReference>
<dbReference type="Pfam" id="PF00804">
    <property type="entry name" value="Syntaxin"/>
    <property type="match status" value="1"/>
</dbReference>
<dbReference type="GO" id="GO:0031201">
    <property type="term" value="C:SNARE complex"/>
    <property type="evidence" value="ECO:0007669"/>
    <property type="project" value="TreeGrafter"/>
</dbReference>
<accession>A0A0K6S876</accession>
<sequence>MRNRLDELQQIHYKLPSSAFEDKDASRLAPFQNLLDRVGLLDQDKGWEGRDSASESMQAFFREVSEIKRHIDSLKDTTESIQAMRLKAARATTSQQEKEISSEVAMLIQRAGKDNLRCKQNLEALKCENQKFEEEFRLDRPSEVKIRDTLYATTVKKFQTAVSQYQEAQIEFKNQQTSKVERTVRIVYPHASDEEVETLVAAGPTAVLESRISKSENMQEALWEMQDKYQEIKQLQQSVQDLFQLNQQLAELVTDQGHVIDQIESQVNDSRDYVEAAQRNLMEARRLKAARDRRTMIILLIVVLLVCGFVFWIVRSVRKWMKRHREWEWEHPPVPKPRGGVQPREAQEDGSATSVEVSLTSSYGHTGGEFLAVLPVLQEVGKRVMKVVFE</sequence>
<comment type="similarity">
    <text evidence="2">Belongs to the syntaxin family.</text>
</comment>
<organism evidence="10">
    <name type="scientific">Chromera velia CCMP2878</name>
    <dbReference type="NCBI Taxonomy" id="1169474"/>
    <lineage>
        <taxon>Eukaryota</taxon>
        <taxon>Sar</taxon>
        <taxon>Alveolata</taxon>
        <taxon>Colpodellida</taxon>
        <taxon>Chromeraceae</taxon>
        <taxon>Chromera</taxon>
    </lineage>
</organism>
<keyword evidence="4 8" id="KW-1133">Transmembrane helix</keyword>
<dbReference type="InterPro" id="IPR006011">
    <property type="entry name" value="Syntaxin_N"/>
</dbReference>
<evidence type="ECO:0000256" key="4">
    <source>
        <dbReference type="ARBA" id="ARBA00022989"/>
    </source>
</evidence>
<dbReference type="CDD" id="cd15848">
    <property type="entry name" value="SNARE_syntaxin1-like"/>
    <property type="match status" value="1"/>
</dbReference>
<dbReference type="GO" id="GO:0006886">
    <property type="term" value="P:intracellular protein transport"/>
    <property type="evidence" value="ECO:0007669"/>
    <property type="project" value="TreeGrafter"/>
</dbReference>
<dbReference type="PANTHER" id="PTHR19957:SF307">
    <property type="entry name" value="PROTEIN SSO1-RELATED"/>
    <property type="match status" value="1"/>
</dbReference>
<evidence type="ECO:0000256" key="1">
    <source>
        <dbReference type="ARBA" id="ARBA00004211"/>
    </source>
</evidence>
<dbReference type="InterPro" id="IPR010989">
    <property type="entry name" value="SNARE"/>
</dbReference>
<evidence type="ECO:0000313" key="10">
    <source>
        <dbReference type="EMBL" id="CUC09852.1"/>
    </source>
</evidence>
<dbReference type="EMBL" id="CDMZ01001857">
    <property type="protein sequence ID" value="CUC09852.1"/>
    <property type="molecule type" value="Genomic_DNA"/>
</dbReference>
<feature type="region of interest" description="Disordered" evidence="7">
    <location>
        <begin position="331"/>
        <end position="353"/>
    </location>
</feature>
<protein>
    <recommendedName>
        <fullName evidence="9">t-SNARE coiled-coil homology domain-containing protein</fullName>
    </recommendedName>
</protein>
<evidence type="ECO:0000259" key="9">
    <source>
        <dbReference type="PROSITE" id="PS50192"/>
    </source>
</evidence>
<name>A0A0K6S876_9ALVE</name>
<dbReference type="Gene3D" id="1.20.5.110">
    <property type="match status" value="1"/>
</dbReference>
<evidence type="ECO:0000256" key="5">
    <source>
        <dbReference type="ARBA" id="ARBA00023136"/>
    </source>
</evidence>
<feature type="domain" description="T-SNARE coiled-coil homology" evidence="9">
    <location>
        <begin position="222"/>
        <end position="284"/>
    </location>
</feature>
<keyword evidence="6" id="KW-0175">Coiled coil</keyword>
<dbReference type="GO" id="GO:0000149">
    <property type="term" value="F:SNARE binding"/>
    <property type="evidence" value="ECO:0007669"/>
    <property type="project" value="TreeGrafter"/>
</dbReference>
<evidence type="ECO:0000256" key="7">
    <source>
        <dbReference type="SAM" id="MobiDB-lite"/>
    </source>
</evidence>
<gene>
    <name evidence="10" type="ORF">Cvel_24614.t1.CR1</name>
</gene>
<evidence type="ECO:0000256" key="3">
    <source>
        <dbReference type="ARBA" id="ARBA00022692"/>
    </source>
</evidence>
<dbReference type="PANTHER" id="PTHR19957">
    <property type="entry name" value="SYNTAXIN"/>
    <property type="match status" value="1"/>
</dbReference>
<dbReference type="GO" id="GO:0006887">
    <property type="term" value="P:exocytosis"/>
    <property type="evidence" value="ECO:0007669"/>
    <property type="project" value="TreeGrafter"/>
</dbReference>
<dbReference type="GO" id="GO:0012505">
    <property type="term" value="C:endomembrane system"/>
    <property type="evidence" value="ECO:0007669"/>
    <property type="project" value="TreeGrafter"/>
</dbReference>
<dbReference type="PROSITE" id="PS50192">
    <property type="entry name" value="T_SNARE"/>
    <property type="match status" value="1"/>
</dbReference>
<dbReference type="GO" id="GO:0005484">
    <property type="term" value="F:SNAP receptor activity"/>
    <property type="evidence" value="ECO:0007669"/>
    <property type="project" value="TreeGrafter"/>
</dbReference>